<protein>
    <recommendedName>
        <fullName evidence="4">Transmembrane protein</fullName>
    </recommendedName>
</protein>
<keyword evidence="3" id="KW-1185">Reference proteome</keyword>
<name>A0AAV4X021_CAEEX</name>
<dbReference type="AlphaFoldDB" id="A0AAV4X021"/>
<dbReference type="EMBL" id="BPLR01016926">
    <property type="protein sequence ID" value="GIY87344.1"/>
    <property type="molecule type" value="Genomic_DNA"/>
</dbReference>
<evidence type="ECO:0000313" key="3">
    <source>
        <dbReference type="Proteomes" id="UP001054945"/>
    </source>
</evidence>
<proteinExistence type="predicted"/>
<gene>
    <name evidence="2" type="ORF">CEXT_319471</name>
</gene>
<comment type="caution">
    <text evidence="2">The sequence shown here is derived from an EMBL/GenBank/DDBJ whole genome shotgun (WGS) entry which is preliminary data.</text>
</comment>
<evidence type="ECO:0000313" key="2">
    <source>
        <dbReference type="EMBL" id="GIY87344.1"/>
    </source>
</evidence>
<accession>A0AAV4X021</accession>
<dbReference type="Proteomes" id="UP001054945">
    <property type="component" value="Unassembled WGS sequence"/>
</dbReference>
<keyword evidence="1" id="KW-0472">Membrane</keyword>
<feature type="transmembrane region" description="Helical" evidence="1">
    <location>
        <begin position="47"/>
        <end position="64"/>
    </location>
</feature>
<reference evidence="2 3" key="1">
    <citation type="submission" date="2021-06" db="EMBL/GenBank/DDBJ databases">
        <title>Caerostris extrusa draft genome.</title>
        <authorList>
            <person name="Kono N."/>
            <person name="Arakawa K."/>
        </authorList>
    </citation>
    <scope>NUCLEOTIDE SEQUENCE [LARGE SCALE GENOMIC DNA]</scope>
</reference>
<evidence type="ECO:0000256" key="1">
    <source>
        <dbReference type="SAM" id="Phobius"/>
    </source>
</evidence>
<keyword evidence="1" id="KW-0812">Transmembrane</keyword>
<sequence>MACPNTTYTSSLKNLRRSRKLFASPITRPVTPRLAAAPRPLCVRPTFVDYGFFFLFFLLFFFFFREQTGQKPRPTSRRMGKALRGRRRSSAIMVAVFRQFLDKKRRKPSPPFLTWSVVQILLFSLHARTVGQ</sequence>
<evidence type="ECO:0008006" key="4">
    <source>
        <dbReference type="Google" id="ProtNLM"/>
    </source>
</evidence>
<organism evidence="2 3">
    <name type="scientific">Caerostris extrusa</name>
    <name type="common">Bark spider</name>
    <name type="synonym">Caerostris bankana</name>
    <dbReference type="NCBI Taxonomy" id="172846"/>
    <lineage>
        <taxon>Eukaryota</taxon>
        <taxon>Metazoa</taxon>
        <taxon>Ecdysozoa</taxon>
        <taxon>Arthropoda</taxon>
        <taxon>Chelicerata</taxon>
        <taxon>Arachnida</taxon>
        <taxon>Araneae</taxon>
        <taxon>Araneomorphae</taxon>
        <taxon>Entelegynae</taxon>
        <taxon>Araneoidea</taxon>
        <taxon>Araneidae</taxon>
        <taxon>Caerostris</taxon>
    </lineage>
</organism>
<keyword evidence="1" id="KW-1133">Transmembrane helix</keyword>